<feature type="transmembrane region" description="Helical" evidence="2">
    <location>
        <begin position="90"/>
        <end position="115"/>
    </location>
</feature>
<dbReference type="OrthoDB" id="968450at2759"/>
<keyword evidence="2" id="KW-0812">Transmembrane</keyword>
<sequence length="312" mass="34536">MAGRQTESDSESITTSGSEANLSKHYEGRWARSQKNKLCFNSNAAVSLTIILEAFYGILKSLNAALDLAIKLKDSILEALHHRLNRDEALVFFEAFHGLLVFLASFLTALIGLHFPVLGVSPLDTHFAIILLFIMATIVHGIAYVEIKLLSQDAEYLPILSPRRRHLLSSALADAVFSLQSLSEARRRPTPTPSQLSQAHRRSTSAHAVEALNSLKLAAAGPYRLQRHRSTADQLRPTPINPLGLRPTPISPLSSPPISPLFHFRSVEFSTYLLKLLGWMLLAALRCVSQSELKAWPLCCVLVQISLLLRYS</sequence>
<comment type="caution">
    <text evidence="3">The sequence shown here is derived from an EMBL/GenBank/DDBJ whole genome shotgun (WGS) entry which is preliminary data.</text>
</comment>
<evidence type="ECO:0000313" key="3">
    <source>
        <dbReference type="EMBL" id="KAF3951257.1"/>
    </source>
</evidence>
<dbReference type="AlphaFoldDB" id="A0A8J4QNL9"/>
<keyword evidence="2" id="KW-0472">Membrane</keyword>
<accession>A0A8J4QNL9</accession>
<feature type="transmembrane region" description="Helical" evidence="2">
    <location>
        <begin position="127"/>
        <end position="145"/>
    </location>
</feature>
<evidence type="ECO:0000313" key="4">
    <source>
        <dbReference type="Proteomes" id="UP000737018"/>
    </source>
</evidence>
<evidence type="ECO:0000256" key="1">
    <source>
        <dbReference type="SAM" id="MobiDB-lite"/>
    </source>
</evidence>
<organism evidence="3 4">
    <name type="scientific">Castanea mollissima</name>
    <name type="common">Chinese chestnut</name>
    <dbReference type="NCBI Taxonomy" id="60419"/>
    <lineage>
        <taxon>Eukaryota</taxon>
        <taxon>Viridiplantae</taxon>
        <taxon>Streptophyta</taxon>
        <taxon>Embryophyta</taxon>
        <taxon>Tracheophyta</taxon>
        <taxon>Spermatophyta</taxon>
        <taxon>Magnoliopsida</taxon>
        <taxon>eudicotyledons</taxon>
        <taxon>Gunneridae</taxon>
        <taxon>Pentapetalae</taxon>
        <taxon>rosids</taxon>
        <taxon>fabids</taxon>
        <taxon>Fagales</taxon>
        <taxon>Fagaceae</taxon>
        <taxon>Castanea</taxon>
    </lineage>
</organism>
<dbReference type="EMBL" id="JRKL02005037">
    <property type="protein sequence ID" value="KAF3951257.1"/>
    <property type="molecule type" value="Genomic_DNA"/>
</dbReference>
<evidence type="ECO:0000256" key="2">
    <source>
        <dbReference type="SAM" id="Phobius"/>
    </source>
</evidence>
<proteinExistence type="predicted"/>
<reference evidence="3" key="1">
    <citation type="submission" date="2020-03" db="EMBL/GenBank/DDBJ databases">
        <title>Castanea mollissima Vanexum genome sequencing.</title>
        <authorList>
            <person name="Staton M."/>
        </authorList>
    </citation>
    <scope>NUCLEOTIDE SEQUENCE</scope>
    <source>
        <tissue evidence="3">Leaf</tissue>
    </source>
</reference>
<feature type="compositionally biased region" description="Polar residues" evidence="1">
    <location>
        <begin position="11"/>
        <end position="20"/>
    </location>
</feature>
<keyword evidence="4" id="KW-1185">Reference proteome</keyword>
<dbReference type="Proteomes" id="UP000737018">
    <property type="component" value="Unassembled WGS sequence"/>
</dbReference>
<name>A0A8J4QNL9_9ROSI</name>
<feature type="region of interest" description="Disordered" evidence="1">
    <location>
        <begin position="1"/>
        <end position="20"/>
    </location>
</feature>
<keyword evidence="2" id="KW-1133">Transmembrane helix</keyword>
<gene>
    <name evidence="3" type="ORF">CMV_023071</name>
</gene>
<protein>
    <submittedName>
        <fullName evidence="3">Uncharacterized protein</fullName>
    </submittedName>
</protein>